<evidence type="ECO:0000256" key="7">
    <source>
        <dbReference type="ARBA" id="ARBA00023136"/>
    </source>
</evidence>
<dbReference type="GO" id="GO:0016020">
    <property type="term" value="C:membrane"/>
    <property type="evidence" value="ECO:0007669"/>
    <property type="project" value="UniProtKB-SubCell"/>
</dbReference>
<dbReference type="GO" id="GO:0005737">
    <property type="term" value="C:cytoplasm"/>
    <property type="evidence" value="ECO:0007669"/>
    <property type="project" value="TreeGrafter"/>
</dbReference>
<organism evidence="9 10">
    <name type="scientific">Geodia barretti</name>
    <name type="common">Barrett's horny sponge</name>
    <dbReference type="NCBI Taxonomy" id="519541"/>
    <lineage>
        <taxon>Eukaryota</taxon>
        <taxon>Metazoa</taxon>
        <taxon>Porifera</taxon>
        <taxon>Demospongiae</taxon>
        <taxon>Heteroscleromorpha</taxon>
        <taxon>Tetractinellida</taxon>
        <taxon>Astrophorina</taxon>
        <taxon>Geodiidae</taxon>
        <taxon>Geodia</taxon>
    </lineage>
</organism>
<dbReference type="EC" id="2.4.1.-" evidence="8"/>
<evidence type="ECO:0000256" key="5">
    <source>
        <dbReference type="ARBA" id="ARBA00022692"/>
    </source>
</evidence>
<dbReference type="PANTHER" id="PTHR21461:SF69">
    <property type="entry name" value="GLYCOSYLTRANSFERASE FAMILY 92 PROTEIN"/>
    <property type="match status" value="1"/>
</dbReference>
<comment type="caution">
    <text evidence="9">The sequence shown here is derived from an EMBL/GenBank/DDBJ whole genome shotgun (WGS) entry which is preliminary data.</text>
</comment>
<evidence type="ECO:0000313" key="9">
    <source>
        <dbReference type="EMBL" id="CAI8024868.1"/>
    </source>
</evidence>
<evidence type="ECO:0000256" key="8">
    <source>
        <dbReference type="RuleBase" id="RU366017"/>
    </source>
</evidence>
<evidence type="ECO:0000313" key="10">
    <source>
        <dbReference type="Proteomes" id="UP001174909"/>
    </source>
</evidence>
<comment type="similarity">
    <text evidence="2 8">Belongs to the glycosyltransferase 92 family.</text>
</comment>
<accession>A0AA35S7G9</accession>
<reference evidence="9" key="1">
    <citation type="submission" date="2023-03" db="EMBL/GenBank/DDBJ databases">
        <authorList>
            <person name="Steffen K."/>
            <person name="Cardenas P."/>
        </authorList>
    </citation>
    <scope>NUCLEOTIDE SEQUENCE</scope>
</reference>
<feature type="transmembrane region" description="Helical" evidence="8">
    <location>
        <begin position="21"/>
        <end position="38"/>
    </location>
</feature>
<dbReference type="PANTHER" id="PTHR21461">
    <property type="entry name" value="GLYCOSYLTRANSFERASE FAMILY 92 PROTEIN"/>
    <property type="match status" value="1"/>
</dbReference>
<keyword evidence="3 8" id="KW-0328">Glycosyltransferase</keyword>
<dbReference type="Proteomes" id="UP001174909">
    <property type="component" value="Unassembled WGS sequence"/>
</dbReference>
<gene>
    <name evidence="9" type="ORF">GBAR_LOCUS14403</name>
</gene>
<dbReference type="AlphaFoldDB" id="A0AA35S7G9"/>
<dbReference type="InterPro" id="IPR008166">
    <property type="entry name" value="Glyco_transf_92"/>
</dbReference>
<keyword evidence="5 8" id="KW-0812">Transmembrane</keyword>
<evidence type="ECO:0000256" key="1">
    <source>
        <dbReference type="ARBA" id="ARBA00004167"/>
    </source>
</evidence>
<keyword evidence="4 8" id="KW-0808">Transferase</keyword>
<dbReference type="GO" id="GO:0016757">
    <property type="term" value="F:glycosyltransferase activity"/>
    <property type="evidence" value="ECO:0007669"/>
    <property type="project" value="UniProtKB-UniRule"/>
</dbReference>
<sequence length="426" mass="48418">MSGSSNTSEAAPAPTIQQYRLYFLVCCVVVVSAGFFYYQQFASAGQKACKTAPSLAELPPDGPTPQNVTSYKIISLPSDKVNIRAVYLDRRPRNGFNYASVFLVEIHRELAKKGGGIVACGTSEAVSKALEIRVAGNMNWIHRWHTEINHDVAMIDCFGLPANTSSGARVFLWYRIKDGGDLYRVESEQTYFVPLEKDAGDRDKLKTVVCMAVLYSSPPYIRQFLRYYKHLGVDHIYILAEDSFIRSGVLETDKFVEEALRDEFISYSVWHKWLSPREVYHHSQMLAYENCIYRFQGTYDYAFFVDSDDHFIPLVPDQKKLDYYIKSYCTNGACSFLWKEYFTDCGQDWSRLGPHGNVTNTLLSHTHVIRGKGEEKSLYRISAALDAGIHSPRQLMKGHGSKTVPLKVAYVAHVRSNRHPPKKLHC</sequence>
<proteinExistence type="inferred from homology"/>
<evidence type="ECO:0000256" key="3">
    <source>
        <dbReference type="ARBA" id="ARBA00022676"/>
    </source>
</evidence>
<evidence type="ECO:0000256" key="6">
    <source>
        <dbReference type="ARBA" id="ARBA00022989"/>
    </source>
</evidence>
<evidence type="ECO:0000256" key="2">
    <source>
        <dbReference type="ARBA" id="ARBA00007647"/>
    </source>
</evidence>
<keyword evidence="7 8" id="KW-0472">Membrane</keyword>
<comment type="subcellular location">
    <subcellularLocation>
        <location evidence="1">Membrane</location>
        <topology evidence="1">Single-pass membrane protein</topology>
    </subcellularLocation>
</comment>
<dbReference type="EMBL" id="CASHTH010002102">
    <property type="protein sequence ID" value="CAI8024868.1"/>
    <property type="molecule type" value="Genomic_DNA"/>
</dbReference>
<keyword evidence="10" id="KW-1185">Reference proteome</keyword>
<protein>
    <recommendedName>
        <fullName evidence="8">Glycosyltransferase family 92 protein</fullName>
        <ecNumber evidence="8">2.4.1.-</ecNumber>
    </recommendedName>
</protein>
<evidence type="ECO:0000256" key="4">
    <source>
        <dbReference type="ARBA" id="ARBA00022679"/>
    </source>
</evidence>
<name>A0AA35S7G9_GEOBA</name>
<keyword evidence="6 8" id="KW-1133">Transmembrane helix</keyword>
<dbReference type="Pfam" id="PF01697">
    <property type="entry name" value="Glyco_transf_92"/>
    <property type="match status" value="1"/>
</dbReference>